<proteinExistence type="predicted"/>
<feature type="region of interest" description="Disordered" evidence="1">
    <location>
        <begin position="1"/>
        <end position="23"/>
    </location>
</feature>
<dbReference type="AlphaFoldDB" id="A0A6C0IWJ4"/>
<reference evidence="2" key="1">
    <citation type="journal article" date="2020" name="Nature">
        <title>Giant virus diversity and host interactions through global metagenomics.</title>
        <authorList>
            <person name="Schulz F."/>
            <person name="Roux S."/>
            <person name="Paez-Espino D."/>
            <person name="Jungbluth S."/>
            <person name="Walsh D.A."/>
            <person name="Denef V.J."/>
            <person name="McMahon K.D."/>
            <person name="Konstantinidis K.T."/>
            <person name="Eloe-Fadrosh E.A."/>
            <person name="Kyrpides N.C."/>
            <person name="Woyke T."/>
        </authorList>
    </citation>
    <scope>NUCLEOTIDE SEQUENCE</scope>
    <source>
        <strain evidence="2">GVMAG-M-3300025572-1</strain>
    </source>
</reference>
<accession>A0A6C0IWJ4</accession>
<protein>
    <submittedName>
        <fullName evidence="2">Uncharacterized protein</fullName>
    </submittedName>
</protein>
<feature type="compositionally biased region" description="Basic residues" evidence="1">
    <location>
        <begin position="1"/>
        <end position="18"/>
    </location>
</feature>
<dbReference type="EMBL" id="MN740283">
    <property type="protein sequence ID" value="QHT97671.1"/>
    <property type="molecule type" value="Genomic_DNA"/>
</dbReference>
<sequence length="108" mass="13144">MTESKKHKNCGCHQNKKSKKDESSYSWCYSSRSDWDDKKRHCGCKKECHKHKKRHCGCKKDRCLCWDLIGRFNWYNFPIFNDFCCPRRRPICCPCPRRSICCYNLFLY</sequence>
<evidence type="ECO:0000256" key="1">
    <source>
        <dbReference type="SAM" id="MobiDB-lite"/>
    </source>
</evidence>
<evidence type="ECO:0000313" key="2">
    <source>
        <dbReference type="EMBL" id="QHT97671.1"/>
    </source>
</evidence>
<organism evidence="2">
    <name type="scientific">viral metagenome</name>
    <dbReference type="NCBI Taxonomy" id="1070528"/>
    <lineage>
        <taxon>unclassified sequences</taxon>
        <taxon>metagenomes</taxon>
        <taxon>organismal metagenomes</taxon>
    </lineage>
</organism>
<name>A0A6C0IWJ4_9ZZZZ</name>